<feature type="domain" description="Antitoxin Xre/MbcA/ParS-like toxin-binding" evidence="1">
    <location>
        <begin position="77"/>
        <end position="129"/>
    </location>
</feature>
<dbReference type="AlphaFoldDB" id="A0A0F9Q1W3"/>
<dbReference type="EMBL" id="LAZR01002366">
    <property type="protein sequence ID" value="KKN30987.1"/>
    <property type="molecule type" value="Genomic_DNA"/>
</dbReference>
<protein>
    <submittedName>
        <fullName evidence="3">Uncharacterized protein</fullName>
    </submittedName>
</protein>
<accession>A0A0F9Q1W3</accession>
<dbReference type="GO" id="GO:0003677">
    <property type="term" value="F:DNA binding"/>
    <property type="evidence" value="ECO:0007669"/>
    <property type="project" value="InterPro"/>
</dbReference>
<feature type="domain" description="Antitoxin Xre-like helix-turn-helix" evidence="2">
    <location>
        <begin position="22"/>
        <end position="72"/>
    </location>
</feature>
<evidence type="ECO:0000313" key="3">
    <source>
        <dbReference type="EMBL" id="KKN30987.1"/>
    </source>
</evidence>
<evidence type="ECO:0000259" key="2">
    <source>
        <dbReference type="Pfam" id="PF20432"/>
    </source>
</evidence>
<evidence type="ECO:0000259" key="1">
    <source>
        <dbReference type="Pfam" id="PF09722"/>
    </source>
</evidence>
<name>A0A0F9Q1W3_9ZZZZ</name>
<reference evidence="3" key="1">
    <citation type="journal article" date="2015" name="Nature">
        <title>Complex archaea that bridge the gap between prokaryotes and eukaryotes.</title>
        <authorList>
            <person name="Spang A."/>
            <person name="Saw J.H."/>
            <person name="Jorgensen S.L."/>
            <person name="Zaremba-Niedzwiedzka K."/>
            <person name="Martijn J."/>
            <person name="Lind A.E."/>
            <person name="van Eijk R."/>
            <person name="Schleper C."/>
            <person name="Guy L."/>
            <person name="Ettema T.J."/>
        </authorList>
    </citation>
    <scope>NUCLEOTIDE SEQUENCE</scope>
</reference>
<gene>
    <name evidence="3" type="ORF">LCGC14_0828540</name>
</gene>
<comment type="caution">
    <text evidence="3">The sequence shown here is derived from an EMBL/GenBank/DDBJ whole genome shotgun (WGS) entry which is preliminary data.</text>
</comment>
<sequence length="129" mass="14287">MANIEPIVRTGAGRLPIPAVMEAFQGLAELWHLSTEDQLLLLGSPGRSTFFKWKKEGGAIPRDTVERVSHLLAIHKALEILLPDAGAADGWVRRPNDYFSSQSALDVMRGGQMMDIFRVRQYVDAQRGG</sequence>
<dbReference type="InterPro" id="IPR046847">
    <property type="entry name" value="Xre-like_HTH"/>
</dbReference>
<dbReference type="Pfam" id="PF20432">
    <property type="entry name" value="Xre-like-HTH"/>
    <property type="match status" value="1"/>
</dbReference>
<proteinExistence type="predicted"/>
<organism evidence="3">
    <name type="scientific">marine sediment metagenome</name>
    <dbReference type="NCBI Taxonomy" id="412755"/>
    <lineage>
        <taxon>unclassified sequences</taxon>
        <taxon>metagenomes</taxon>
        <taxon>ecological metagenomes</taxon>
    </lineage>
</organism>
<dbReference type="Pfam" id="PF09722">
    <property type="entry name" value="Xre_MbcA_ParS_C"/>
    <property type="match status" value="1"/>
</dbReference>
<dbReference type="InterPro" id="IPR024467">
    <property type="entry name" value="Xre/MbcA/ParS-like_toxin-bd"/>
</dbReference>